<evidence type="ECO:0000256" key="2">
    <source>
        <dbReference type="ARBA" id="ARBA00023136"/>
    </source>
</evidence>
<feature type="transmembrane region" description="Helical" evidence="4">
    <location>
        <begin position="313"/>
        <end position="337"/>
    </location>
</feature>
<feature type="transmembrane region" description="Helical" evidence="4">
    <location>
        <begin position="403"/>
        <end position="424"/>
    </location>
</feature>
<dbReference type="PANTHER" id="PTHR22550:SF5">
    <property type="entry name" value="LEUCINE ZIPPER PROTEIN 4"/>
    <property type="match status" value="1"/>
</dbReference>
<keyword evidence="4" id="KW-1133">Transmembrane helix</keyword>
<dbReference type="PIRSF" id="PIRSF005690">
    <property type="entry name" value="GerBA"/>
    <property type="match status" value="1"/>
</dbReference>
<evidence type="ECO:0000313" key="5">
    <source>
        <dbReference type="EMBL" id="MFC5447438.1"/>
    </source>
</evidence>
<dbReference type="RefSeq" id="WP_270884229.1">
    <property type="nucleotide sequence ID" value="NZ_JAQFVF010000065.1"/>
</dbReference>
<feature type="compositionally biased region" description="Basic residues" evidence="3">
    <location>
        <begin position="1"/>
        <end position="12"/>
    </location>
</feature>
<feature type="compositionally biased region" description="Polar residues" evidence="3">
    <location>
        <begin position="25"/>
        <end position="41"/>
    </location>
</feature>
<proteinExistence type="inferred from homology"/>
<name>A0ABW0K1Z9_9BACL</name>
<accession>A0ABW0K1Z9</accession>
<dbReference type="EMBL" id="JBHSMJ010000007">
    <property type="protein sequence ID" value="MFC5447438.1"/>
    <property type="molecule type" value="Genomic_DNA"/>
</dbReference>
<keyword evidence="2 4" id="KW-0472">Membrane</keyword>
<dbReference type="PANTHER" id="PTHR22550">
    <property type="entry name" value="SPORE GERMINATION PROTEIN"/>
    <property type="match status" value="1"/>
</dbReference>
<evidence type="ECO:0000313" key="6">
    <source>
        <dbReference type="Proteomes" id="UP001596044"/>
    </source>
</evidence>
<comment type="similarity">
    <text evidence="1">Belongs to the GerABKA family.</text>
</comment>
<dbReference type="Proteomes" id="UP001596044">
    <property type="component" value="Unassembled WGS sequence"/>
</dbReference>
<evidence type="ECO:0000256" key="4">
    <source>
        <dbReference type="SAM" id="Phobius"/>
    </source>
</evidence>
<protein>
    <submittedName>
        <fullName evidence="5">Spore germination protein</fullName>
    </submittedName>
</protein>
<keyword evidence="4" id="KW-0812">Transmembrane</keyword>
<comment type="caution">
    <text evidence="5">The sequence shown here is derived from an EMBL/GenBank/DDBJ whole genome shotgun (WGS) entry which is preliminary data.</text>
</comment>
<feature type="region of interest" description="Disordered" evidence="3">
    <location>
        <begin position="1"/>
        <end position="41"/>
    </location>
</feature>
<reference evidence="6" key="1">
    <citation type="journal article" date="2019" name="Int. J. Syst. Evol. Microbiol.">
        <title>The Global Catalogue of Microorganisms (GCM) 10K type strain sequencing project: providing services to taxonomists for standard genome sequencing and annotation.</title>
        <authorList>
            <consortium name="The Broad Institute Genomics Platform"/>
            <consortium name="The Broad Institute Genome Sequencing Center for Infectious Disease"/>
            <person name="Wu L."/>
            <person name="Ma J."/>
        </authorList>
    </citation>
    <scope>NUCLEOTIDE SEQUENCE [LARGE SCALE GENOMIC DNA]</scope>
    <source>
        <strain evidence="6">KACC 11904</strain>
    </source>
</reference>
<feature type="transmembrane region" description="Helical" evidence="4">
    <location>
        <begin position="436"/>
        <end position="461"/>
    </location>
</feature>
<dbReference type="Pfam" id="PF03323">
    <property type="entry name" value="GerA"/>
    <property type="match status" value="1"/>
</dbReference>
<dbReference type="InterPro" id="IPR050768">
    <property type="entry name" value="UPF0353/GerABKA_families"/>
</dbReference>
<organism evidence="5 6">
    <name type="scientific">Paenibacillus aestuarii</name>
    <dbReference type="NCBI Taxonomy" id="516965"/>
    <lineage>
        <taxon>Bacteria</taxon>
        <taxon>Bacillati</taxon>
        <taxon>Bacillota</taxon>
        <taxon>Bacilli</taxon>
        <taxon>Bacillales</taxon>
        <taxon>Paenibacillaceae</taxon>
        <taxon>Paenibacillus</taxon>
    </lineage>
</organism>
<keyword evidence="6" id="KW-1185">Reference proteome</keyword>
<evidence type="ECO:0000256" key="1">
    <source>
        <dbReference type="ARBA" id="ARBA00005278"/>
    </source>
</evidence>
<sequence length="522" mass="58103">MDFLKLKPRRYGQHGQPDRHGQPSEPMNQQPQFQPSGSTDAQVFPSVSDNVNYIFSFFHHTQDLKTYPFTLNDTACSVLYLETLVDAEKLDQKLFIPLAHGSDPDINAFAVDHLPTTMQLEEVTKKLLNGFAIFLLDGEPTARLIEAAANFDRSPDEPQNEAIVRGAHIGFVENIAINLNLLRKRTKNRHLYIEHVTLGETTNTRVAIAYMKGIANEEVVGNIRSRVASISSDMVFSPGYFEEFIEDSTFSPFPQTLYTERPDRVCANLIEGRIAVFVDGTPTVIIAPVNFFSFYQSPDDYNSRTLIGSFIRVIRLCSFLIAISLPAFYIAVIGFHFEVLPEGLVLTVKGAVDRIPYPPLIEALIMELTIELIREAGLRLPSSIGPTISIVGGLVIGDAIVKAGLVSNTMIVVVATTAIASYVVPSNEMSGAVRLLRFPIMLAASAIGFVGIVFGLMVIFLHLCKLESFGAAYFAPIAPFRWKDLKDSVVRMPVWKLNTRPLDAHPVKERQQSLSRTWKKRE</sequence>
<evidence type="ECO:0000256" key="3">
    <source>
        <dbReference type="SAM" id="MobiDB-lite"/>
    </source>
</evidence>
<gene>
    <name evidence="5" type="ORF">ACFPOG_04160</name>
</gene>
<dbReference type="InterPro" id="IPR004995">
    <property type="entry name" value="Spore_Ger"/>
</dbReference>